<dbReference type="GO" id="GO:0008270">
    <property type="term" value="F:zinc ion binding"/>
    <property type="evidence" value="ECO:0007669"/>
    <property type="project" value="InterPro"/>
</dbReference>
<dbReference type="Pfam" id="PF13362">
    <property type="entry name" value="Toprim_3"/>
    <property type="match status" value="1"/>
</dbReference>
<dbReference type="GO" id="GO:0004386">
    <property type="term" value="F:helicase activity"/>
    <property type="evidence" value="ECO:0007669"/>
    <property type="project" value="InterPro"/>
</dbReference>
<accession>A0A9D7FWI8</accession>
<dbReference type="InterPro" id="IPR006171">
    <property type="entry name" value="TOPRIM_dom"/>
</dbReference>
<evidence type="ECO:0000313" key="3">
    <source>
        <dbReference type="EMBL" id="MBK5178473.1"/>
    </source>
</evidence>
<dbReference type="InterPro" id="IPR013237">
    <property type="entry name" value="Phage_T7_Gp4_N"/>
</dbReference>
<dbReference type="InterPro" id="IPR034154">
    <property type="entry name" value="TOPRIM_DnaG/twinkle"/>
</dbReference>
<sequence length="317" mass="35497">MKTVEAVKGNWGKVFKNYNLPPITGKNHFKGKCPICGERGKFRIDDKNGTGSYICVCGSGQGWKLLQLTQDKDFETLASEIDILLGNKYEQGVYLEPSKTDKIRNRLHNRFNKLPPLTGTNAELYLKNRYITSLPTQNVRYSDKERNSYSAIYSIATDAQGNYCYLHRTILDGAKKADITAPKLMTSLQEPTYLEHAQSIAIRLFPITSTLGIAEGIETALSCAQIYKCNTWSTINAAFMKKFKAPSGVNHLIIFADSDANGTGLAAAFECANKNLLSNNDVERVTIRWAEKGDFNDQLKNGCEVYEWPLMRKKAHA</sequence>
<dbReference type="EMBL" id="JADRCP010000015">
    <property type="protein sequence ID" value="MBK5178473.1"/>
    <property type="molecule type" value="Genomic_DNA"/>
</dbReference>
<dbReference type="Pfam" id="PF23639">
    <property type="entry name" value="DUF7146"/>
    <property type="match status" value="1"/>
</dbReference>
<comment type="caution">
    <text evidence="3">The sequence shown here is derived from an EMBL/GenBank/DDBJ whole genome shotgun (WGS) entry which is preliminary data.</text>
</comment>
<evidence type="ECO:0000313" key="2">
    <source>
        <dbReference type="EMBL" id="MBK5075163.1"/>
    </source>
</evidence>
<evidence type="ECO:0000313" key="4">
    <source>
        <dbReference type="Proteomes" id="UP000807542"/>
    </source>
</evidence>
<dbReference type="CDD" id="cd01029">
    <property type="entry name" value="TOPRIM_primases"/>
    <property type="match status" value="1"/>
</dbReference>
<evidence type="ECO:0000313" key="5">
    <source>
        <dbReference type="Proteomes" id="UP001296969"/>
    </source>
</evidence>
<dbReference type="Proteomes" id="UP000807542">
    <property type="component" value="Unassembled WGS sequence"/>
</dbReference>
<evidence type="ECO:0000259" key="1">
    <source>
        <dbReference type="SMART" id="SM00778"/>
    </source>
</evidence>
<organism evidence="3 4">
    <name type="scientific">Limnobaculum xujianqingii</name>
    <dbReference type="NCBI Taxonomy" id="2738837"/>
    <lineage>
        <taxon>Bacteria</taxon>
        <taxon>Pseudomonadati</taxon>
        <taxon>Pseudomonadota</taxon>
        <taxon>Gammaproteobacteria</taxon>
        <taxon>Enterobacterales</taxon>
        <taxon>Budviciaceae</taxon>
        <taxon>Limnobaculum</taxon>
    </lineage>
</organism>
<gene>
    <name evidence="3" type="ORF">I2492_19375</name>
    <name evidence="2" type="ORF">I2493_19370</name>
</gene>
<dbReference type="AlphaFoldDB" id="A0A9D7FWI8"/>
<dbReference type="SMART" id="SM00778">
    <property type="entry name" value="Prim_Zn_Ribbon"/>
    <property type="match status" value="1"/>
</dbReference>
<keyword evidence="5" id="KW-1185">Reference proteome</keyword>
<dbReference type="Pfam" id="PF08273">
    <property type="entry name" value="Zn_Ribbon_Prim"/>
    <property type="match status" value="1"/>
</dbReference>
<reference evidence="3 5" key="1">
    <citation type="submission" date="2020-11" db="EMBL/GenBank/DDBJ databases">
        <title>Insectihabitans protaetiae gen. nov. sp. nov. and Insectihabitans allomyrinae sp. nov., isolated from larvae of Protaetia brevitarsis seulensis and Allomyrina dichotoma, respectively.</title>
        <authorList>
            <person name="Lee S.D."/>
            <person name="Byeon Y.-S."/>
            <person name="Kim S.-M."/>
            <person name="Yang H.L."/>
            <person name="Kim I.S."/>
        </authorList>
    </citation>
    <scope>NUCLEOTIDE SEQUENCE</scope>
    <source>
        <strain evidence="3">CWB-B4</strain>
        <strain evidence="2 5">CWB-B43</strain>
    </source>
</reference>
<dbReference type="InterPro" id="IPR055570">
    <property type="entry name" value="DUF7146"/>
</dbReference>
<name>A0A9D7FWI8_9GAMM</name>
<dbReference type="EMBL" id="JADRCQ010000015">
    <property type="protein sequence ID" value="MBK5075163.1"/>
    <property type="molecule type" value="Genomic_DNA"/>
</dbReference>
<dbReference type="RefSeq" id="WP_228399506.1">
    <property type="nucleotide sequence ID" value="NZ_JADRCP010000015.1"/>
</dbReference>
<dbReference type="Proteomes" id="UP001296969">
    <property type="component" value="Unassembled WGS sequence"/>
</dbReference>
<proteinExistence type="predicted"/>
<protein>
    <submittedName>
        <fullName evidence="3">Toprim domain-containing protein</fullName>
    </submittedName>
</protein>
<feature type="domain" description="DNA primase/helicase Gp4 N-terminal Bacteriophage T7-like" evidence="1">
    <location>
        <begin position="28"/>
        <end position="63"/>
    </location>
</feature>